<dbReference type="PANTHER" id="PTHR23403:SF1">
    <property type="entry name" value="TREHALASE"/>
    <property type="match status" value="1"/>
</dbReference>
<dbReference type="PANTHER" id="PTHR23403">
    <property type="entry name" value="TREHALASE"/>
    <property type="match status" value="1"/>
</dbReference>
<evidence type="ECO:0000256" key="1">
    <source>
        <dbReference type="ARBA" id="ARBA00001576"/>
    </source>
</evidence>
<evidence type="ECO:0000256" key="6">
    <source>
        <dbReference type="ARBA" id="ARBA00023295"/>
    </source>
</evidence>
<dbReference type="InterPro" id="IPR018232">
    <property type="entry name" value="Glyco_hydro_37_CS"/>
</dbReference>
<proteinExistence type="inferred from homology"/>
<feature type="signal peptide" evidence="8">
    <location>
        <begin position="1"/>
        <end position="21"/>
    </location>
</feature>
<protein>
    <recommendedName>
        <fullName evidence="4 7">Trehalase</fullName>
        <ecNumber evidence="3 7">3.2.1.28</ecNumber>
    </recommendedName>
    <alternativeName>
        <fullName evidence="7">Alpha-trehalose glucohydrolase</fullName>
    </alternativeName>
</protein>
<evidence type="ECO:0000256" key="4">
    <source>
        <dbReference type="ARBA" id="ARBA00019905"/>
    </source>
</evidence>
<sequence>MPILPRWVLLGLCMAVPVRQAAEGHFPPPCDSEIYCTGELLRQVQLAKLFADDKHFVDMPLRESPEVVLEHFQQLVNTTPGGALSKQQLAEFVASHFSPPGQELEPWEPPDWTSSPQILNRISDPKLQSWALELNAKWKQLGRKISAEVKISPERYSLMYVPNPLIVPGGRFIEYYYWDSFWVIEGLLLSDMVATARGMIQNFLYLVDKFGHIPNGGRIYYERRSQPPFLTLMVESYLKQTNDTAFLRGNIHLLEAEYQFWQEQRAVRVTTGGKEYLLNRYNVRVGEPRPESYSTDMELAVGMDEEAQQNLWAELKGAAESGWDFSSRWFLPGPPPLPATRKDTQTSAVVPVDLNAILCRVEQLLASFYKALGNNEKANRFQAAHEYRAAAVQAVLWNEKAGVWLDYNLARRRHSEAFYPSNLTPLWAECSVEPAAAERALLYLEKSSALSYTNGIPTSLASTGEQWDLPNAWAPLQYLVIAGLAKSSSPRARNLAFTLAQNWVRTNLVVYEKYHAMFEKYNVEGDGRPGSGGEYEVQQGFGWTNGVIFELLDIYGDRLNATGSSVYSSGD</sequence>
<evidence type="ECO:0000256" key="2">
    <source>
        <dbReference type="ARBA" id="ARBA00005615"/>
    </source>
</evidence>
<dbReference type="InterPro" id="IPR012341">
    <property type="entry name" value="6hp_glycosidase-like_sf"/>
</dbReference>
<dbReference type="Proteomes" id="UP000694871">
    <property type="component" value="Unplaced"/>
</dbReference>
<dbReference type="RefSeq" id="XP_015263843.1">
    <property type="nucleotide sequence ID" value="XM_015408357.1"/>
</dbReference>
<evidence type="ECO:0000313" key="9">
    <source>
        <dbReference type="Proteomes" id="UP000694871"/>
    </source>
</evidence>
<keyword evidence="6 7" id="KW-0326">Glycosidase</keyword>
<dbReference type="SUPFAM" id="SSF48208">
    <property type="entry name" value="Six-hairpin glycosidases"/>
    <property type="match status" value="1"/>
</dbReference>
<dbReference type="InterPro" id="IPR001661">
    <property type="entry name" value="Glyco_hydro_37"/>
</dbReference>
<evidence type="ECO:0000256" key="5">
    <source>
        <dbReference type="ARBA" id="ARBA00022801"/>
    </source>
</evidence>
<dbReference type="GeneID" id="107107977"/>
<gene>
    <name evidence="10" type="primary">LOC107107977</name>
</gene>
<accession>A0ABM1JQV6</accession>
<dbReference type="PRINTS" id="PR00744">
    <property type="entry name" value="GLHYDRLASE37"/>
</dbReference>
<comment type="similarity">
    <text evidence="2 7">Belongs to the glycosyl hydrolase 37 family.</text>
</comment>
<dbReference type="Gene3D" id="1.50.10.10">
    <property type="match status" value="1"/>
</dbReference>
<organism evidence="9 10">
    <name type="scientific">Gekko japonicus</name>
    <name type="common">Schlegel's Japanese gecko</name>
    <dbReference type="NCBI Taxonomy" id="146911"/>
    <lineage>
        <taxon>Eukaryota</taxon>
        <taxon>Metazoa</taxon>
        <taxon>Chordata</taxon>
        <taxon>Craniata</taxon>
        <taxon>Vertebrata</taxon>
        <taxon>Euteleostomi</taxon>
        <taxon>Lepidosauria</taxon>
        <taxon>Squamata</taxon>
        <taxon>Bifurcata</taxon>
        <taxon>Gekkota</taxon>
        <taxon>Gekkonidae</taxon>
        <taxon>Gekkoninae</taxon>
        <taxon>Gekko</taxon>
    </lineage>
</organism>
<keyword evidence="5 7" id="KW-0378">Hydrolase</keyword>
<keyword evidence="9" id="KW-1185">Reference proteome</keyword>
<evidence type="ECO:0000256" key="7">
    <source>
        <dbReference type="RuleBase" id="RU361180"/>
    </source>
</evidence>
<reference evidence="10" key="1">
    <citation type="submission" date="2025-08" db="UniProtKB">
        <authorList>
            <consortium name="RefSeq"/>
        </authorList>
    </citation>
    <scope>IDENTIFICATION</scope>
</reference>
<evidence type="ECO:0000313" key="10">
    <source>
        <dbReference type="RefSeq" id="XP_015263843.1"/>
    </source>
</evidence>
<keyword evidence="8" id="KW-0732">Signal</keyword>
<dbReference type="InterPro" id="IPR008928">
    <property type="entry name" value="6-hairpin_glycosidase_sf"/>
</dbReference>
<dbReference type="PROSITE" id="PS00928">
    <property type="entry name" value="TREHALASE_2"/>
    <property type="match status" value="1"/>
</dbReference>
<comment type="catalytic activity">
    <reaction evidence="1 7">
        <text>alpha,alpha-trehalose + H2O = alpha-D-glucose + beta-D-glucose</text>
        <dbReference type="Rhea" id="RHEA:32675"/>
        <dbReference type="ChEBI" id="CHEBI:15377"/>
        <dbReference type="ChEBI" id="CHEBI:15903"/>
        <dbReference type="ChEBI" id="CHEBI:16551"/>
        <dbReference type="ChEBI" id="CHEBI:17925"/>
        <dbReference type="EC" id="3.2.1.28"/>
    </reaction>
</comment>
<evidence type="ECO:0000256" key="8">
    <source>
        <dbReference type="SAM" id="SignalP"/>
    </source>
</evidence>
<name>A0ABM1JQV6_GEKJA</name>
<feature type="chain" id="PRO_5046018664" description="Trehalase" evidence="8">
    <location>
        <begin position="22"/>
        <end position="571"/>
    </location>
</feature>
<dbReference type="EC" id="3.2.1.28" evidence="3 7"/>
<evidence type="ECO:0000256" key="3">
    <source>
        <dbReference type="ARBA" id="ARBA00012757"/>
    </source>
</evidence>
<dbReference type="Pfam" id="PF01204">
    <property type="entry name" value="Trehalase"/>
    <property type="match status" value="1"/>
</dbReference>